<dbReference type="Gene3D" id="3.30.420.40">
    <property type="match status" value="2"/>
</dbReference>
<reference evidence="2 3" key="1">
    <citation type="journal article" date="2024" name="G3 (Bethesda)">
        <title>Genome assembly of Hibiscus sabdariffa L. provides insights into metabolisms of medicinal natural products.</title>
        <authorList>
            <person name="Kim T."/>
        </authorList>
    </citation>
    <scope>NUCLEOTIDE SEQUENCE [LARGE SCALE GENOMIC DNA]</scope>
    <source>
        <strain evidence="2">TK-2024</strain>
        <tissue evidence="2">Old leaves</tissue>
    </source>
</reference>
<dbReference type="EMBL" id="JBBPBN010000012">
    <property type="protein sequence ID" value="KAK9027239.1"/>
    <property type="molecule type" value="Genomic_DNA"/>
</dbReference>
<dbReference type="Pfam" id="PF00022">
    <property type="entry name" value="Actin"/>
    <property type="match status" value="1"/>
</dbReference>
<evidence type="ECO:0000313" key="3">
    <source>
        <dbReference type="Proteomes" id="UP001396334"/>
    </source>
</evidence>
<evidence type="ECO:0008006" key="4">
    <source>
        <dbReference type="Google" id="ProtNLM"/>
    </source>
</evidence>
<protein>
    <recommendedName>
        <fullName evidence="4">Actin-related protein 6</fullName>
    </recommendedName>
</protein>
<evidence type="ECO:0000256" key="1">
    <source>
        <dbReference type="RuleBase" id="RU000487"/>
    </source>
</evidence>
<dbReference type="Proteomes" id="UP001396334">
    <property type="component" value="Unassembled WGS sequence"/>
</dbReference>
<sequence length="473" mass="52472">MSNIVVLDNGGGLIKAGLGGERNPAVVIPNCLYRPLSSKKFLHPTTTFSSSTEDLTSAAIRRPIDRGYLINPDLQRDIWSHLFNSLLHVTPSTSSLLLTEPLFSLPSIQRATDELVFEDFGFSSLVVADSPSLVHLYETSRRPDGLVSEAQCSLVVDCGFSFTHAAPVFQNYTLNYGVKRIDLGGKALTNYLKELVSYRAINVMDETFLMDDVKEKLCFVSLDVERDLQVARKHGKDNLFRCTYVLPDGVTHTKGFVKDPEAAKRHLALTDAASPSDVVETKKEADQLEVTDRTTDRKRVDLTKNEFDLTNERFLVPEMIFQPADLGMNEAGLAECIVRAVNACHPYLHPVLYQSIILTGGSTLFPRFVERLEKDLRPLVPDDYQVNITTQEDPILGVPSMRSLGLHDVGGGSFAEYSKILKRKERCCCISSALTKAWASIFSKLNRTQTDMAPLQNKSVCAVLRNVAPLTGL</sequence>
<evidence type="ECO:0000313" key="2">
    <source>
        <dbReference type="EMBL" id="KAK9027239.1"/>
    </source>
</evidence>
<proteinExistence type="inferred from homology"/>
<comment type="caution">
    <text evidence="2">The sequence shown here is derived from an EMBL/GenBank/DDBJ whole genome shotgun (WGS) entry which is preliminary data.</text>
</comment>
<dbReference type="InterPro" id="IPR004000">
    <property type="entry name" value="Actin"/>
</dbReference>
<keyword evidence="3" id="KW-1185">Reference proteome</keyword>
<comment type="similarity">
    <text evidence="1">Belongs to the actin family.</text>
</comment>
<dbReference type="InterPro" id="IPR043129">
    <property type="entry name" value="ATPase_NBD"/>
</dbReference>
<dbReference type="PANTHER" id="PTHR11937">
    <property type="entry name" value="ACTIN"/>
    <property type="match status" value="1"/>
</dbReference>
<name>A0ABR2SQ15_9ROSI</name>
<organism evidence="2 3">
    <name type="scientific">Hibiscus sabdariffa</name>
    <name type="common">roselle</name>
    <dbReference type="NCBI Taxonomy" id="183260"/>
    <lineage>
        <taxon>Eukaryota</taxon>
        <taxon>Viridiplantae</taxon>
        <taxon>Streptophyta</taxon>
        <taxon>Embryophyta</taxon>
        <taxon>Tracheophyta</taxon>
        <taxon>Spermatophyta</taxon>
        <taxon>Magnoliopsida</taxon>
        <taxon>eudicotyledons</taxon>
        <taxon>Gunneridae</taxon>
        <taxon>Pentapetalae</taxon>
        <taxon>rosids</taxon>
        <taxon>malvids</taxon>
        <taxon>Malvales</taxon>
        <taxon>Malvaceae</taxon>
        <taxon>Malvoideae</taxon>
        <taxon>Hibiscus</taxon>
    </lineage>
</organism>
<gene>
    <name evidence="2" type="ORF">V6N11_067078</name>
</gene>
<dbReference type="CDD" id="cd10210">
    <property type="entry name" value="ASKHA_NBD_Arp6"/>
    <property type="match status" value="1"/>
</dbReference>
<dbReference type="Gene3D" id="2.30.36.70">
    <property type="entry name" value="Actin, Chain A, domain 2"/>
    <property type="match status" value="1"/>
</dbReference>
<dbReference type="Gene3D" id="3.90.640.10">
    <property type="entry name" value="Actin, Chain A, domain 4"/>
    <property type="match status" value="1"/>
</dbReference>
<accession>A0ABR2SQ15</accession>
<dbReference type="SUPFAM" id="SSF53067">
    <property type="entry name" value="Actin-like ATPase domain"/>
    <property type="match status" value="2"/>
</dbReference>
<dbReference type="SMART" id="SM00268">
    <property type="entry name" value="ACTIN"/>
    <property type="match status" value="1"/>
</dbReference>